<dbReference type="OrthoDB" id="2417704at2759"/>
<feature type="compositionally biased region" description="Low complexity" evidence="1">
    <location>
        <begin position="345"/>
        <end position="363"/>
    </location>
</feature>
<protein>
    <submittedName>
        <fullName evidence="2">Uncharacterized protein</fullName>
    </submittedName>
</protein>
<reference evidence="2 3" key="1">
    <citation type="submission" date="2011-02" db="EMBL/GenBank/DDBJ databases">
        <title>The Genome Sequence of Mortierella verticillata NRRL 6337.</title>
        <authorList>
            <consortium name="The Broad Institute Genome Sequencing Platform"/>
            <person name="Russ C."/>
            <person name="Cuomo C."/>
            <person name="Burger G."/>
            <person name="Gray M.W."/>
            <person name="Holland P.W.H."/>
            <person name="King N."/>
            <person name="Lang F.B.F."/>
            <person name="Roger A.J."/>
            <person name="Ruiz-Trillo I."/>
            <person name="Young S.K."/>
            <person name="Zeng Q."/>
            <person name="Gargeya S."/>
            <person name="Alvarado L."/>
            <person name="Berlin A."/>
            <person name="Chapman S.B."/>
            <person name="Chen Z."/>
            <person name="Freedman E."/>
            <person name="Gellesch M."/>
            <person name="Goldberg J."/>
            <person name="Griggs A."/>
            <person name="Gujja S."/>
            <person name="Heilman E."/>
            <person name="Heiman D."/>
            <person name="Howarth C."/>
            <person name="Mehta T."/>
            <person name="Neiman D."/>
            <person name="Pearson M."/>
            <person name="Roberts A."/>
            <person name="Saif S."/>
            <person name="Shea T."/>
            <person name="Shenoy N."/>
            <person name="Sisk P."/>
            <person name="Stolte C."/>
            <person name="Sykes S."/>
            <person name="White J."/>
            <person name="Yandava C."/>
            <person name="Haas B."/>
            <person name="Nusbaum C."/>
            <person name="Birren B."/>
        </authorList>
    </citation>
    <scope>NUCLEOTIDE SEQUENCE [LARGE SCALE GENOMIC DNA]</scope>
    <source>
        <strain evidence="2 3">NRRL 6337</strain>
    </source>
</reference>
<gene>
    <name evidence="2" type="ORF">MVEG_11237</name>
</gene>
<organism evidence="2 3">
    <name type="scientific">Podila verticillata NRRL 6337</name>
    <dbReference type="NCBI Taxonomy" id="1069443"/>
    <lineage>
        <taxon>Eukaryota</taxon>
        <taxon>Fungi</taxon>
        <taxon>Fungi incertae sedis</taxon>
        <taxon>Mucoromycota</taxon>
        <taxon>Mortierellomycotina</taxon>
        <taxon>Mortierellomycetes</taxon>
        <taxon>Mortierellales</taxon>
        <taxon>Mortierellaceae</taxon>
        <taxon>Podila</taxon>
    </lineage>
</organism>
<feature type="compositionally biased region" description="Basic residues" evidence="1">
    <location>
        <begin position="18"/>
        <end position="29"/>
    </location>
</feature>
<sequence>MRSTRAHPALDSPSVEPRRKRGRPSKKHTTIVPVISSSASTFASSTSAASSTFGVSSTSGASPSTTAATSSAPAATTLPAPAEPTTTSASHGEEAVPGPEPILVEAQIGTDVNDEVEDDGNEQPNSPSHVDKGKGRALPQPESLSPPLTACSTIRSSLDEGLDLSYGDSMDQWDDVVSDLDGSNSGAEELFPTPQGRRRMAVPEPTVPDQITIAVNFRLGEPLTHTRPRRWLPGPTAILYRLAEDDYSELCHRIQRKARLIKENVEWLEGSNPYLQPNNTATAAQYLALDSSNCNGLLRAAWIKESHRLRRKDVICNVYVYLTDLEDGGSELNQFVCPAAASSLGGSSSTTAGSSAGPTSTASRPRHRPQKNQSSRRATTGWIMAQNARIGQEPGLENTGPIVTAHLSRVLARLPPSETNGPIVIPSTNTFQQMQHLDEQGAVARECQVQAVQDRVASFRTVPIRIAGLTIDVEISLHHMRKALELPQDMNLDGVANFREAEINNPAVNVNDDQHAQHRP</sequence>
<keyword evidence="3" id="KW-1185">Reference proteome</keyword>
<feature type="region of interest" description="Disordered" evidence="1">
    <location>
        <begin position="114"/>
        <end position="150"/>
    </location>
</feature>
<feature type="region of interest" description="Disordered" evidence="1">
    <location>
        <begin position="345"/>
        <end position="381"/>
    </location>
</feature>
<evidence type="ECO:0000256" key="1">
    <source>
        <dbReference type="SAM" id="MobiDB-lite"/>
    </source>
</evidence>
<evidence type="ECO:0000313" key="2">
    <source>
        <dbReference type="EMBL" id="KFH62710.1"/>
    </source>
</evidence>
<accession>A0A086TL83</accession>
<name>A0A086TL83_9FUNG</name>
<dbReference type="EMBL" id="KN042430">
    <property type="protein sequence ID" value="KFH62710.1"/>
    <property type="molecule type" value="Genomic_DNA"/>
</dbReference>
<feature type="compositionally biased region" description="Low complexity" evidence="1">
    <location>
        <begin position="36"/>
        <end position="90"/>
    </location>
</feature>
<feature type="region of interest" description="Disordered" evidence="1">
    <location>
        <begin position="1"/>
        <end position="98"/>
    </location>
</feature>
<proteinExistence type="predicted"/>
<dbReference type="AlphaFoldDB" id="A0A086TL83"/>
<dbReference type="Proteomes" id="UP000243308">
    <property type="component" value="Unassembled WGS sequence"/>
</dbReference>
<evidence type="ECO:0000313" key="3">
    <source>
        <dbReference type="Proteomes" id="UP000243308"/>
    </source>
</evidence>